<dbReference type="GO" id="GO:0006281">
    <property type="term" value="P:DNA repair"/>
    <property type="evidence" value="ECO:0007669"/>
    <property type="project" value="UniProtKB-KW"/>
</dbReference>
<evidence type="ECO:0000256" key="3">
    <source>
        <dbReference type="ARBA" id="ARBA00016388"/>
    </source>
</evidence>
<dbReference type="GO" id="GO:0046982">
    <property type="term" value="F:protein heterodimerization activity"/>
    <property type="evidence" value="ECO:0007669"/>
    <property type="project" value="InterPro"/>
</dbReference>
<dbReference type="AlphaFoldDB" id="A0AAW1JG65"/>
<protein>
    <recommendedName>
        <fullName evidence="3">Centromere protein X</fullName>
    </recommendedName>
</protein>
<evidence type="ECO:0000256" key="4">
    <source>
        <dbReference type="ARBA" id="ARBA00022763"/>
    </source>
</evidence>
<keyword evidence="6" id="KW-0234">DNA repair</keyword>
<reference evidence="9 10" key="1">
    <citation type="journal article" date="2024" name="BMC Genomics">
        <title>De novo assembly and annotation of Popillia japonica's genome with initial clues to its potential as an invasive pest.</title>
        <authorList>
            <person name="Cucini C."/>
            <person name="Boschi S."/>
            <person name="Funari R."/>
            <person name="Cardaioli E."/>
            <person name="Iannotti N."/>
            <person name="Marturano G."/>
            <person name="Paoli F."/>
            <person name="Bruttini M."/>
            <person name="Carapelli A."/>
            <person name="Frati F."/>
            <person name="Nardi F."/>
        </authorList>
    </citation>
    <scope>NUCLEOTIDE SEQUENCE [LARGE SCALE GENOMIC DNA]</scope>
    <source>
        <strain evidence="9">DMR45628</strain>
    </source>
</reference>
<comment type="caution">
    <text evidence="9">The sequence shown here is derived from an EMBL/GenBank/DDBJ whole genome shotgun (WGS) entry which is preliminary data.</text>
</comment>
<evidence type="ECO:0000313" key="9">
    <source>
        <dbReference type="EMBL" id="KAK9702440.1"/>
    </source>
</evidence>
<sequence>MADSNAPTSTTSQNHVFSKINSVFRPSLIQECLKLTLTNSKTKISNDTVELMNQIARILTIEALMRAARLAKTESKTHVQLDHVELILPQLMLDFP</sequence>
<dbReference type="EMBL" id="JASPKY010000392">
    <property type="protein sequence ID" value="KAK9702440.1"/>
    <property type="molecule type" value="Genomic_DNA"/>
</dbReference>
<dbReference type="InterPro" id="IPR009072">
    <property type="entry name" value="Histone-fold"/>
</dbReference>
<dbReference type="Proteomes" id="UP001458880">
    <property type="component" value="Unassembled WGS sequence"/>
</dbReference>
<evidence type="ECO:0000256" key="5">
    <source>
        <dbReference type="ARBA" id="ARBA00023125"/>
    </source>
</evidence>
<dbReference type="Gene3D" id="6.10.130.30">
    <property type="match status" value="1"/>
</dbReference>
<evidence type="ECO:0000256" key="8">
    <source>
        <dbReference type="ARBA" id="ARBA00047146"/>
    </source>
</evidence>
<proteinExistence type="inferred from homology"/>
<dbReference type="InterPro" id="IPR018552">
    <property type="entry name" value="CENP-X"/>
</dbReference>
<dbReference type="SUPFAM" id="SSF47113">
    <property type="entry name" value="Histone-fold"/>
    <property type="match status" value="1"/>
</dbReference>
<dbReference type="CDD" id="cd22921">
    <property type="entry name" value="HFD_CENP-X"/>
    <property type="match status" value="1"/>
</dbReference>
<keyword evidence="7" id="KW-0539">Nucleus</keyword>
<dbReference type="PANTHER" id="PTHR28680">
    <property type="entry name" value="CENTROMERE PROTEIN X"/>
    <property type="match status" value="1"/>
</dbReference>
<evidence type="ECO:0000256" key="2">
    <source>
        <dbReference type="ARBA" id="ARBA00009359"/>
    </source>
</evidence>
<evidence type="ECO:0000256" key="6">
    <source>
        <dbReference type="ARBA" id="ARBA00023204"/>
    </source>
</evidence>
<dbReference type="PANTHER" id="PTHR28680:SF1">
    <property type="entry name" value="CENTROMERE PROTEIN X"/>
    <property type="match status" value="1"/>
</dbReference>
<dbReference type="GO" id="GO:0071821">
    <property type="term" value="C:FANCM-MHF complex"/>
    <property type="evidence" value="ECO:0007669"/>
    <property type="project" value="TreeGrafter"/>
</dbReference>
<comment type="similarity">
    <text evidence="2">Belongs to the CENP-X/MHF2 family.</text>
</comment>
<dbReference type="GO" id="GO:0051382">
    <property type="term" value="P:kinetochore assembly"/>
    <property type="evidence" value="ECO:0007669"/>
    <property type="project" value="InterPro"/>
</dbReference>
<dbReference type="GO" id="GO:0043240">
    <property type="term" value="C:Fanconi anaemia nuclear complex"/>
    <property type="evidence" value="ECO:0007669"/>
    <property type="project" value="TreeGrafter"/>
</dbReference>
<dbReference type="GO" id="GO:0000712">
    <property type="term" value="P:resolution of meiotic recombination intermediates"/>
    <property type="evidence" value="ECO:0007669"/>
    <property type="project" value="TreeGrafter"/>
</dbReference>
<gene>
    <name evidence="9" type="ORF">QE152_g29938</name>
</gene>
<dbReference type="Pfam" id="PF09415">
    <property type="entry name" value="CENP-X"/>
    <property type="match status" value="1"/>
</dbReference>
<evidence type="ECO:0000256" key="1">
    <source>
        <dbReference type="ARBA" id="ARBA00004123"/>
    </source>
</evidence>
<comment type="subcellular location">
    <subcellularLocation>
        <location evidence="1">Nucleus</location>
    </subcellularLocation>
</comment>
<organism evidence="9 10">
    <name type="scientific">Popillia japonica</name>
    <name type="common">Japanese beetle</name>
    <dbReference type="NCBI Taxonomy" id="7064"/>
    <lineage>
        <taxon>Eukaryota</taxon>
        <taxon>Metazoa</taxon>
        <taxon>Ecdysozoa</taxon>
        <taxon>Arthropoda</taxon>
        <taxon>Hexapoda</taxon>
        <taxon>Insecta</taxon>
        <taxon>Pterygota</taxon>
        <taxon>Neoptera</taxon>
        <taxon>Endopterygota</taxon>
        <taxon>Coleoptera</taxon>
        <taxon>Polyphaga</taxon>
        <taxon>Scarabaeiformia</taxon>
        <taxon>Scarabaeidae</taxon>
        <taxon>Rutelinae</taxon>
        <taxon>Popillia</taxon>
    </lineage>
</organism>
<keyword evidence="5" id="KW-0238">DNA-binding</keyword>
<keyword evidence="4" id="KW-0227">DNA damage</keyword>
<keyword evidence="10" id="KW-1185">Reference proteome</keyword>
<accession>A0AAW1JG65</accession>
<name>A0AAW1JG65_POPJA</name>
<evidence type="ECO:0000256" key="7">
    <source>
        <dbReference type="ARBA" id="ARBA00023242"/>
    </source>
</evidence>
<dbReference type="GO" id="GO:0031297">
    <property type="term" value="P:replication fork processing"/>
    <property type="evidence" value="ECO:0007669"/>
    <property type="project" value="TreeGrafter"/>
</dbReference>
<dbReference type="GO" id="GO:0003677">
    <property type="term" value="F:DNA binding"/>
    <property type="evidence" value="ECO:0007669"/>
    <property type="project" value="UniProtKB-KW"/>
</dbReference>
<comment type="subunit">
    <text evidence="8">Heterodimer with CENPX, sometimes called MHF; this interaction stabilizes both partners. MHF heterodimers can assemble to form tetrameric structures. MHF also coassemble with CENPT-CENPW heterodimers at centromeres to form the tetrameric CENP-T-W-S-X complex. Forms a discrete complex with FANCM and CENPX, called FANCM-MHF; this interaction, probably mediated by direct binding between CENPS and FANCM, leads to synergistic activation of double-stranded DNA binding and strongly stimulates FANCM-mediated DNA remodeling. Recruited by FANCM to the Fanconi anemia (FA) core complex, which consists of CENPS, CENPX, FANCA, FANCB, FANCC, FANCE, FANCF, FANCG, FANCL, FANCM, FAAP24 and FAAP100. The FA core complex associates with Bloom syndrome (BLM) complex, which consists of at least BLM, DNA topoisomerase 3-alpha (TOP3A), RMI1/BLAP75, RPA1/RPA70 and RPA2/RPA32. The super complex between FA and BLM is called BRAFT.</text>
</comment>
<evidence type="ECO:0000313" key="10">
    <source>
        <dbReference type="Proteomes" id="UP001458880"/>
    </source>
</evidence>